<evidence type="ECO:0000313" key="8">
    <source>
        <dbReference type="Proteomes" id="UP001610563"/>
    </source>
</evidence>
<evidence type="ECO:0000256" key="4">
    <source>
        <dbReference type="ARBA" id="ARBA00023136"/>
    </source>
</evidence>
<evidence type="ECO:0000256" key="3">
    <source>
        <dbReference type="ARBA" id="ARBA00022989"/>
    </source>
</evidence>
<evidence type="ECO:0000313" key="7">
    <source>
        <dbReference type="EMBL" id="KAL2782938.1"/>
    </source>
</evidence>
<feature type="domain" description="Major facilitator superfamily (MFS) profile" evidence="6">
    <location>
        <begin position="26"/>
        <end position="537"/>
    </location>
</feature>
<feature type="transmembrane region" description="Helical" evidence="5">
    <location>
        <begin position="183"/>
        <end position="204"/>
    </location>
</feature>
<feature type="transmembrane region" description="Helical" evidence="5">
    <location>
        <begin position="62"/>
        <end position="80"/>
    </location>
</feature>
<evidence type="ECO:0000256" key="2">
    <source>
        <dbReference type="ARBA" id="ARBA00022692"/>
    </source>
</evidence>
<dbReference type="PANTHER" id="PTHR23501:SF195">
    <property type="entry name" value="PEP5"/>
    <property type="match status" value="1"/>
</dbReference>
<dbReference type="PROSITE" id="PS50850">
    <property type="entry name" value="MFS"/>
    <property type="match status" value="1"/>
</dbReference>
<sequence length="541" mass="57568">MSSLHVETVVPGTGSYETVRVRVKTALVVASIHFVYFAQLVAIVGSGFLAQSMAQLLGGSDQVVWFSSVLNILSTALGPPVSQAADYWGRKWLLVGTTVGGCAGAIIVSRATGIASLIAGFTVMGITYTGQALLHAVVSEVLPRKHRPYAQSGVISAAGLGSIIGIIIGGTLVRDGNLENYRIYWYIAAGIFALATVGCAFCYNPPPRELSTILSFREKLAKLDWVGYGLFTPGLILFCVALSWSRNPYPWTNAKILAPFILGVILLLAFSFYEWRIKADGMLHHRLFANRNFPISLGCVFVEGLAYFACNAYLIQQISVYTHDNLLISGLHFVITFAASIAFCVVIGIYSAKWKALRLPLVVGFGLLLLFNVMMATTTPSSHPNVFWGYPVLAGAGLGSILPAIIVMAQLSTPADLISIVSGLMISARALGGTVGLAVNNAIYNSATTTYIPKKVAAASIPLGLPQSSLGMLIQGLTSQNQTLVQKVPGITPQIVSAAEAALTEAYGIGFRNAWIASACFCLLAIIGKPVIRISSPVYSH</sequence>
<dbReference type="PROSITE" id="PS00216">
    <property type="entry name" value="SUGAR_TRANSPORT_1"/>
    <property type="match status" value="1"/>
</dbReference>
<dbReference type="EMBL" id="JBFTWV010000294">
    <property type="protein sequence ID" value="KAL2782938.1"/>
    <property type="molecule type" value="Genomic_DNA"/>
</dbReference>
<feature type="transmembrane region" description="Helical" evidence="5">
    <location>
        <begin position="514"/>
        <end position="532"/>
    </location>
</feature>
<dbReference type="InterPro" id="IPR005829">
    <property type="entry name" value="Sugar_transporter_CS"/>
</dbReference>
<organism evidence="7 8">
    <name type="scientific">Aspergillus keveii</name>
    <dbReference type="NCBI Taxonomy" id="714993"/>
    <lineage>
        <taxon>Eukaryota</taxon>
        <taxon>Fungi</taxon>
        <taxon>Dikarya</taxon>
        <taxon>Ascomycota</taxon>
        <taxon>Pezizomycotina</taxon>
        <taxon>Eurotiomycetes</taxon>
        <taxon>Eurotiomycetidae</taxon>
        <taxon>Eurotiales</taxon>
        <taxon>Aspergillaceae</taxon>
        <taxon>Aspergillus</taxon>
        <taxon>Aspergillus subgen. Nidulantes</taxon>
    </lineage>
</organism>
<feature type="transmembrane region" description="Helical" evidence="5">
    <location>
        <begin position="387"/>
        <end position="408"/>
    </location>
</feature>
<dbReference type="PANTHER" id="PTHR23501">
    <property type="entry name" value="MAJOR FACILITATOR SUPERFAMILY"/>
    <property type="match status" value="1"/>
</dbReference>
<comment type="caution">
    <text evidence="7">The sequence shown here is derived from an EMBL/GenBank/DDBJ whole genome shotgun (WGS) entry which is preliminary data.</text>
</comment>
<feature type="transmembrane region" description="Helical" evidence="5">
    <location>
        <begin position="357"/>
        <end position="375"/>
    </location>
</feature>
<feature type="transmembrane region" description="Helical" evidence="5">
    <location>
        <begin position="256"/>
        <end position="273"/>
    </location>
</feature>
<evidence type="ECO:0000256" key="5">
    <source>
        <dbReference type="SAM" id="Phobius"/>
    </source>
</evidence>
<evidence type="ECO:0000256" key="1">
    <source>
        <dbReference type="ARBA" id="ARBA00004141"/>
    </source>
</evidence>
<keyword evidence="4 5" id="KW-0472">Membrane</keyword>
<dbReference type="Gene3D" id="1.20.1250.20">
    <property type="entry name" value="MFS general substrate transporter like domains"/>
    <property type="match status" value="1"/>
</dbReference>
<feature type="transmembrane region" description="Helical" evidence="5">
    <location>
        <begin position="92"/>
        <end position="108"/>
    </location>
</feature>
<feature type="transmembrane region" description="Helical" evidence="5">
    <location>
        <begin position="114"/>
        <end position="137"/>
    </location>
</feature>
<keyword evidence="3 5" id="KW-1133">Transmembrane helix</keyword>
<keyword evidence="2 5" id="KW-0812">Transmembrane</keyword>
<feature type="transmembrane region" description="Helical" evidence="5">
    <location>
        <begin position="420"/>
        <end position="439"/>
    </location>
</feature>
<accession>A0ABR4FIQ9</accession>
<gene>
    <name evidence="7" type="ORF">BJX66DRAFT_147245</name>
</gene>
<keyword evidence="8" id="KW-1185">Reference proteome</keyword>
<dbReference type="Pfam" id="PF07690">
    <property type="entry name" value="MFS_1"/>
    <property type="match status" value="1"/>
</dbReference>
<dbReference type="InterPro" id="IPR011701">
    <property type="entry name" value="MFS"/>
</dbReference>
<feature type="transmembrane region" description="Helical" evidence="5">
    <location>
        <begin position="26"/>
        <end position="50"/>
    </location>
</feature>
<dbReference type="InterPro" id="IPR036259">
    <property type="entry name" value="MFS_trans_sf"/>
</dbReference>
<dbReference type="InterPro" id="IPR020846">
    <property type="entry name" value="MFS_dom"/>
</dbReference>
<feature type="transmembrane region" description="Helical" evidence="5">
    <location>
        <begin position="149"/>
        <end position="171"/>
    </location>
</feature>
<feature type="transmembrane region" description="Helical" evidence="5">
    <location>
        <begin position="326"/>
        <end position="350"/>
    </location>
</feature>
<reference evidence="7 8" key="1">
    <citation type="submission" date="2024-07" db="EMBL/GenBank/DDBJ databases">
        <title>Section-level genome sequencing and comparative genomics of Aspergillus sections Usti and Cavernicolus.</title>
        <authorList>
            <consortium name="Lawrence Berkeley National Laboratory"/>
            <person name="Nybo J.L."/>
            <person name="Vesth T.C."/>
            <person name="Theobald S."/>
            <person name="Frisvad J.C."/>
            <person name="Larsen T.O."/>
            <person name="Kjaerboelling I."/>
            <person name="Rothschild-Mancinelli K."/>
            <person name="Lyhne E.K."/>
            <person name="Kogle M.E."/>
            <person name="Barry K."/>
            <person name="Clum A."/>
            <person name="Na H."/>
            <person name="Ledsgaard L."/>
            <person name="Lin J."/>
            <person name="Lipzen A."/>
            <person name="Kuo A."/>
            <person name="Riley R."/>
            <person name="Mondo S."/>
            <person name="Labutti K."/>
            <person name="Haridas S."/>
            <person name="Pangalinan J."/>
            <person name="Salamov A.A."/>
            <person name="Simmons B.A."/>
            <person name="Magnuson J.K."/>
            <person name="Chen J."/>
            <person name="Drula E."/>
            <person name="Henrissat B."/>
            <person name="Wiebenga A."/>
            <person name="Lubbers R.J."/>
            <person name="Gomes A.C."/>
            <person name="Makela M.R."/>
            <person name="Stajich J."/>
            <person name="Grigoriev I.V."/>
            <person name="Mortensen U.H."/>
            <person name="De Vries R.P."/>
            <person name="Baker S.E."/>
            <person name="Andersen M.R."/>
        </authorList>
    </citation>
    <scope>NUCLEOTIDE SEQUENCE [LARGE SCALE GENOMIC DNA]</scope>
    <source>
        <strain evidence="7 8">CBS 209.92</strain>
    </source>
</reference>
<comment type="subcellular location">
    <subcellularLocation>
        <location evidence="1">Membrane</location>
        <topology evidence="1">Multi-pass membrane protein</topology>
    </subcellularLocation>
</comment>
<proteinExistence type="predicted"/>
<dbReference type="SUPFAM" id="SSF103473">
    <property type="entry name" value="MFS general substrate transporter"/>
    <property type="match status" value="1"/>
</dbReference>
<name>A0ABR4FIQ9_9EURO</name>
<feature type="transmembrane region" description="Helical" evidence="5">
    <location>
        <begin position="293"/>
        <end position="314"/>
    </location>
</feature>
<feature type="transmembrane region" description="Helical" evidence="5">
    <location>
        <begin position="225"/>
        <end position="244"/>
    </location>
</feature>
<evidence type="ECO:0000259" key="6">
    <source>
        <dbReference type="PROSITE" id="PS50850"/>
    </source>
</evidence>
<dbReference type="Proteomes" id="UP001610563">
    <property type="component" value="Unassembled WGS sequence"/>
</dbReference>
<protein>
    <submittedName>
        <fullName evidence="7">Major facilitator superfamily domain-containing protein</fullName>
    </submittedName>
</protein>